<proteinExistence type="predicted"/>
<dbReference type="InParanoid" id="A0A6L2PZD8"/>
<dbReference type="InterPro" id="IPR036397">
    <property type="entry name" value="RNaseH_sf"/>
</dbReference>
<dbReference type="PANTHER" id="PTHR47326">
    <property type="entry name" value="TRANSPOSABLE ELEMENT TC3 TRANSPOSASE-LIKE PROTEIN"/>
    <property type="match status" value="1"/>
</dbReference>
<evidence type="ECO:0008006" key="3">
    <source>
        <dbReference type="Google" id="ProtNLM"/>
    </source>
</evidence>
<organism evidence="1 2">
    <name type="scientific">Coptotermes formosanus</name>
    <name type="common">Formosan subterranean termite</name>
    <dbReference type="NCBI Taxonomy" id="36987"/>
    <lineage>
        <taxon>Eukaryota</taxon>
        <taxon>Metazoa</taxon>
        <taxon>Ecdysozoa</taxon>
        <taxon>Arthropoda</taxon>
        <taxon>Hexapoda</taxon>
        <taxon>Insecta</taxon>
        <taxon>Pterygota</taxon>
        <taxon>Neoptera</taxon>
        <taxon>Polyneoptera</taxon>
        <taxon>Dictyoptera</taxon>
        <taxon>Blattodea</taxon>
        <taxon>Blattoidea</taxon>
        <taxon>Termitoidae</taxon>
        <taxon>Rhinotermitidae</taxon>
        <taxon>Coptotermes</taxon>
    </lineage>
</organism>
<name>A0A6L2PZD8_COPFO</name>
<dbReference type="PANTHER" id="PTHR47326:SF1">
    <property type="entry name" value="HTH PSQ-TYPE DOMAIN-CONTAINING PROTEIN"/>
    <property type="match status" value="1"/>
</dbReference>
<dbReference type="Proteomes" id="UP000502823">
    <property type="component" value="Unassembled WGS sequence"/>
</dbReference>
<dbReference type="AlphaFoldDB" id="A0A6L2PZD8"/>
<dbReference type="EMBL" id="BLKM01000738">
    <property type="protein sequence ID" value="GFG37993.1"/>
    <property type="molecule type" value="Genomic_DNA"/>
</dbReference>
<gene>
    <name evidence="1" type="ORF">Cfor_02876</name>
</gene>
<comment type="caution">
    <text evidence="1">The sequence shown here is derived from an EMBL/GenBank/DDBJ whole genome shotgun (WGS) entry which is preliminary data.</text>
</comment>
<reference evidence="2" key="1">
    <citation type="submission" date="2020-01" db="EMBL/GenBank/DDBJ databases">
        <title>Draft genome sequence of the Termite Coptotermes fromosanus.</title>
        <authorList>
            <person name="Itakura S."/>
            <person name="Yosikawa Y."/>
            <person name="Umezawa K."/>
        </authorList>
    </citation>
    <scope>NUCLEOTIDE SEQUENCE [LARGE SCALE GENOMIC DNA]</scope>
</reference>
<dbReference type="GO" id="GO:0003676">
    <property type="term" value="F:nucleic acid binding"/>
    <property type="evidence" value="ECO:0007669"/>
    <property type="project" value="InterPro"/>
</dbReference>
<evidence type="ECO:0000313" key="1">
    <source>
        <dbReference type="EMBL" id="GFG37993.1"/>
    </source>
</evidence>
<protein>
    <recommendedName>
        <fullName evidence="3">Tc1-like transposase DDE domain-containing protein</fullName>
    </recommendedName>
</protein>
<sequence>MPSDYPIGPYFFDGQVNATPYSAMLETWLIPQLRDRGLVDDVWLQHDGAPAHFALSVRDVLNEHFPGRWIGRGSPTLPAPMPWPPPSPDLTTPDNSLWGIIKGRAAARRYNNLRRAVEDAFRTITPKMLQLMSQRTLRRIRLCVQHQGAHTDSLDM</sequence>
<accession>A0A6L2PZD8</accession>
<keyword evidence="2" id="KW-1185">Reference proteome</keyword>
<evidence type="ECO:0000313" key="2">
    <source>
        <dbReference type="Proteomes" id="UP000502823"/>
    </source>
</evidence>
<dbReference type="Gene3D" id="3.30.420.10">
    <property type="entry name" value="Ribonuclease H-like superfamily/Ribonuclease H"/>
    <property type="match status" value="1"/>
</dbReference>
<dbReference type="OrthoDB" id="7902892at2759"/>